<comment type="caution">
    <text evidence="1">The sequence shown here is derived from an EMBL/GenBank/DDBJ whole genome shotgun (WGS) entry which is preliminary data.</text>
</comment>
<name>A0ACB6Z3C4_THEGA</name>
<protein>
    <submittedName>
        <fullName evidence="1">Uncharacterized protein</fullName>
    </submittedName>
</protein>
<gene>
    <name evidence="1" type="ORF">BDM02DRAFT_3191372</name>
</gene>
<reference evidence="1" key="2">
    <citation type="journal article" date="2020" name="Nat. Commun.">
        <title>Large-scale genome sequencing of mycorrhizal fungi provides insights into the early evolution of symbiotic traits.</title>
        <authorList>
            <person name="Miyauchi S."/>
            <person name="Kiss E."/>
            <person name="Kuo A."/>
            <person name="Drula E."/>
            <person name="Kohler A."/>
            <person name="Sanchez-Garcia M."/>
            <person name="Morin E."/>
            <person name="Andreopoulos B."/>
            <person name="Barry K.W."/>
            <person name="Bonito G."/>
            <person name="Buee M."/>
            <person name="Carver A."/>
            <person name="Chen C."/>
            <person name="Cichocki N."/>
            <person name="Clum A."/>
            <person name="Culley D."/>
            <person name="Crous P.W."/>
            <person name="Fauchery L."/>
            <person name="Girlanda M."/>
            <person name="Hayes R.D."/>
            <person name="Keri Z."/>
            <person name="LaButti K."/>
            <person name="Lipzen A."/>
            <person name="Lombard V."/>
            <person name="Magnuson J."/>
            <person name="Maillard F."/>
            <person name="Murat C."/>
            <person name="Nolan M."/>
            <person name="Ohm R.A."/>
            <person name="Pangilinan J."/>
            <person name="Pereira M.F."/>
            <person name="Perotto S."/>
            <person name="Peter M."/>
            <person name="Pfister S."/>
            <person name="Riley R."/>
            <person name="Sitrit Y."/>
            <person name="Stielow J.B."/>
            <person name="Szollosi G."/>
            <person name="Zifcakova L."/>
            <person name="Stursova M."/>
            <person name="Spatafora J.W."/>
            <person name="Tedersoo L."/>
            <person name="Vaario L.M."/>
            <person name="Yamada A."/>
            <person name="Yan M."/>
            <person name="Wang P."/>
            <person name="Xu J."/>
            <person name="Bruns T."/>
            <person name="Baldrian P."/>
            <person name="Vilgalys R."/>
            <person name="Dunand C."/>
            <person name="Henrissat B."/>
            <person name="Grigoriev I.V."/>
            <person name="Hibbett D."/>
            <person name="Nagy L.G."/>
            <person name="Martin F.M."/>
        </authorList>
    </citation>
    <scope>NUCLEOTIDE SEQUENCE</scope>
    <source>
        <strain evidence="1">P2</strain>
    </source>
</reference>
<proteinExistence type="predicted"/>
<evidence type="ECO:0000313" key="1">
    <source>
        <dbReference type="EMBL" id="KAF9643636.1"/>
    </source>
</evidence>
<evidence type="ECO:0000313" key="2">
    <source>
        <dbReference type="Proteomes" id="UP000886501"/>
    </source>
</evidence>
<reference evidence="1" key="1">
    <citation type="submission" date="2019-10" db="EMBL/GenBank/DDBJ databases">
        <authorList>
            <consortium name="DOE Joint Genome Institute"/>
            <person name="Kuo A."/>
            <person name="Miyauchi S."/>
            <person name="Kiss E."/>
            <person name="Drula E."/>
            <person name="Kohler A."/>
            <person name="Sanchez-Garcia M."/>
            <person name="Andreopoulos B."/>
            <person name="Barry K.W."/>
            <person name="Bonito G."/>
            <person name="Buee M."/>
            <person name="Carver A."/>
            <person name="Chen C."/>
            <person name="Cichocki N."/>
            <person name="Clum A."/>
            <person name="Culley D."/>
            <person name="Crous P.W."/>
            <person name="Fauchery L."/>
            <person name="Girlanda M."/>
            <person name="Hayes R."/>
            <person name="Keri Z."/>
            <person name="Labutti K."/>
            <person name="Lipzen A."/>
            <person name="Lombard V."/>
            <person name="Magnuson J."/>
            <person name="Maillard F."/>
            <person name="Morin E."/>
            <person name="Murat C."/>
            <person name="Nolan M."/>
            <person name="Ohm R."/>
            <person name="Pangilinan J."/>
            <person name="Pereira M."/>
            <person name="Perotto S."/>
            <person name="Peter M."/>
            <person name="Riley R."/>
            <person name="Sitrit Y."/>
            <person name="Stielow B."/>
            <person name="Szollosi G."/>
            <person name="Zifcakova L."/>
            <person name="Stursova M."/>
            <person name="Spatafora J.W."/>
            <person name="Tedersoo L."/>
            <person name="Vaario L.-M."/>
            <person name="Yamada A."/>
            <person name="Yan M."/>
            <person name="Wang P."/>
            <person name="Xu J."/>
            <person name="Bruns T."/>
            <person name="Baldrian P."/>
            <person name="Vilgalys R."/>
            <person name="Henrissat B."/>
            <person name="Grigoriev I.V."/>
            <person name="Hibbett D."/>
            <person name="Nagy L.G."/>
            <person name="Martin F.M."/>
        </authorList>
    </citation>
    <scope>NUCLEOTIDE SEQUENCE</scope>
    <source>
        <strain evidence="1">P2</strain>
    </source>
</reference>
<keyword evidence="2" id="KW-1185">Reference proteome</keyword>
<accession>A0ACB6Z3C4</accession>
<dbReference type="EMBL" id="MU118200">
    <property type="protein sequence ID" value="KAF9643636.1"/>
    <property type="molecule type" value="Genomic_DNA"/>
</dbReference>
<sequence length="377" mass="42941">MSACLTPQTPAPSHKGTTPASSQPSNTPPMDSGSEEEIDPEEEALKLRMVVLEQEMAEERKRKEEEEQKRREAEEAERRATEEQVRRAREAAEQEARDEAVRMAEAARRSAEAGPSKRKRISESGLAAKRKASTRVYCSTCLRRNVECFPVEGGRPNQACVPCSKAHLKCQWAEKGKEKEKESTPQELSREIVEIRNLVRYEIWKGIHPYLVSIRRRMSVLEKEIWNVLKGIQLDREDPEWEEQFEMLKNWEEWGCPGTGYGHLPKIDPADLERRESNSDLAEVPLDKEMVDKGDVLAVGRARRWNEKRNERMGPRRRDMMEVDEGLDEEMNGGEDEGTNGGEDEEMKGEEDGGTSEIEQELVGDEEVGGDADMEEA</sequence>
<dbReference type="Proteomes" id="UP000886501">
    <property type="component" value="Unassembled WGS sequence"/>
</dbReference>
<organism evidence="1 2">
    <name type="scientific">Thelephora ganbajun</name>
    <name type="common">Ganba fungus</name>
    <dbReference type="NCBI Taxonomy" id="370292"/>
    <lineage>
        <taxon>Eukaryota</taxon>
        <taxon>Fungi</taxon>
        <taxon>Dikarya</taxon>
        <taxon>Basidiomycota</taxon>
        <taxon>Agaricomycotina</taxon>
        <taxon>Agaricomycetes</taxon>
        <taxon>Thelephorales</taxon>
        <taxon>Thelephoraceae</taxon>
        <taxon>Thelephora</taxon>
    </lineage>
</organism>